<organism evidence="1 2">
    <name type="scientific">Paspalum notatum var. saurae</name>
    <dbReference type="NCBI Taxonomy" id="547442"/>
    <lineage>
        <taxon>Eukaryota</taxon>
        <taxon>Viridiplantae</taxon>
        <taxon>Streptophyta</taxon>
        <taxon>Embryophyta</taxon>
        <taxon>Tracheophyta</taxon>
        <taxon>Spermatophyta</taxon>
        <taxon>Magnoliopsida</taxon>
        <taxon>Liliopsida</taxon>
        <taxon>Poales</taxon>
        <taxon>Poaceae</taxon>
        <taxon>PACMAD clade</taxon>
        <taxon>Panicoideae</taxon>
        <taxon>Andropogonodae</taxon>
        <taxon>Paspaleae</taxon>
        <taxon>Paspalinae</taxon>
        <taxon>Paspalum</taxon>
    </lineage>
</organism>
<accession>A0AAQ3WJ83</accession>
<reference evidence="1 2" key="1">
    <citation type="submission" date="2024-02" db="EMBL/GenBank/DDBJ databases">
        <title>High-quality chromosome-scale genome assembly of Pensacola bahiagrass (Paspalum notatum Flugge var. saurae).</title>
        <authorList>
            <person name="Vega J.M."/>
            <person name="Podio M."/>
            <person name="Orjuela J."/>
            <person name="Siena L.A."/>
            <person name="Pessino S.C."/>
            <person name="Combes M.C."/>
            <person name="Mariac C."/>
            <person name="Albertini E."/>
            <person name="Pupilli F."/>
            <person name="Ortiz J.P.A."/>
            <person name="Leblanc O."/>
        </authorList>
    </citation>
    <scope>NUCLEOTIDE SEQUENCE [LARGE SCALE GENOMIC DNA]</scope>
    <source>
        <strain evidence="1">R1</strain>
        <tissue evidence="1">Leaf</tissue>
    </source>
</reference>
<dbReference type="PANTHER" id="PTHR47851:SF8">
    <property type="entry name" value="NO APICAL MERISTEM-ASSOCIATED C-TERMINAL DOMAIN-CONTAINING PROTEIN"/>
    <property type="match status" value="1"/>
</dbReference>
<evidence type="ECO:0000313" key="2">
    <source>
        <dbReference type="Proteomes" id="UP001341281"/>
    </source>
</evidence>
<keyword evidence="2" id="KW-1185">Reference proteome</keyword>
<dbReference type="EMBL" id="CP144747">
    <property type="protein sequence ID" value="WVZ63445.1"/>
    <property type="molecule type" value="Genomic_DNA"/>
</dbReference>
<evidence type="ECO:0008006" key="3">
    <source>
        <dbReference type="Google" id="ProtNLM"/>
    </source>
</evidence>
<evidence type="ECO:0000313" key="1">
    <source>
        <dbReference type="EMBL" id="WVZ63445.1"/>
    </source>
</evidence>
<sequence>MRRQSGIGWDHLNNTIDMDPGWWRTMKVEIPGCSRFKKGPLQNEAELTVMFNNITNDESDN</sequence>
<dbReference type="PANTHER" id="PTHR47851">
    <property type="entry name" value="OS06G0588700 PROTEIN-RELATED"/>
    <property type="match status" value="1"/>
</dbReference>
<dbReference type="Proteomes" id="UP001341281">
    <property type="component" value="Chromosome 03"/>
</dbReference>
<dbReference type="AlphaFoldDB" id="A0AAQ3WJ83"/>
<protein>
    <recommendedName>
        <fullName evidence="3">Myb/SANT-like domain-containing protein</fullName>
    </recommendedName>
</protein>
<gene>
    <name evidence="1" type="ORF">U9M48_013077</name>
</gene>
<name>A0AAQ3WJ83_PASNO</name>
<proteinExistence type="predicted"/>